<comment type="caution">
    <text evidence="2">The sequence shown here is derived from an EMBL/GenBank/DDBJ whole genome shotgun (WGS) entry which is preliminary data.</text>
</comment>
<accession>A0AAD6YRE9</accession>
<dbReference type="EMBL" id="JARJCW010000003">
    <property type="protein sequence ID" value="KAJ7227066.1"/>
    <property type="molecule type" value="Genomic_DNA"/>
</dbReference>
<evidence type="ECO:0000313" key="3">
    <source>
        <dbReference type="Proteomes" id="UP001219525"/>
    </source>
</evidence>
<keyword evidence="3" id="KW-1185">Reference proteome</keyword>
<reference evidence="2" key="1">
    <citation type="submission" date="2023-03" db="EMBL/GenBank/DDBJ databases">
        <title>Massive genome expansion in bonnet fungi (Mycena s.s.) driven by repeated elements and novel gene families across ecological guilds.</title>
        <authorList>
            <consortium name="Lawrence Berkeley National Laboratory"/>
            <person name="Harder C.B."/>
            <person name="Miyauchi S."/>
            <person name="Viragh M."/>
            <person name="Kuo A."/>
            <person name="Thoen E."/>
            <person name="Andreopoulos B."/>
            <person name="Lu D."/>
            <person name="Skrede I."/>
            <person name="Drula E."/>
            <person name="Henrissat B."/>
            <person name="Morin E."/>
            <person name="Kohler A."/>
            <person name="Barry K."/>
            <person name="LaButti K."/>
            <person name="Morin E."/>
            <person name="Salamov A."/>
            <person name="Lipzen A."/>
            <person name="Mereny Z."/>
            <person name="Hegedus B."/>
            <person name="Baldrian P."/>
            <person name="Stursova M."/>
            <person name="Weitz H."/>
            <person name="Taylor A."/>
            <person name="Grigoriev I.V."/>
            <person name="Nagy L.G."/>
            <person name="Martin F."/>
            <person name="Kauserud H."/>
        </authorList>
    </citation>
    <scope>NUCLEOTIDE SEQUENCE</scope>
    <source>
        <strain evidence="2">9144</strain>
    </source>
</reference>
<dbReference type="AlphaFoldDB" id="A0AAD6YRE9"/>
<name>A0AAD6YRE9_9AGAR</name>
<feature type="non-terminal residue" evidence="2">
    <location>
        <position position="248"/>
    </location>
</feature>
<feature type="region of interest" description="Disordered" evidence="1">
    <location>
        <begin position="202"/>
        <end position="227"/>
    </location>
</feature>
<dbReference type="Proteomes" id="UP001219525">
    <property type="component" value="Unassembled WGS sequence"/>
</dbReference>
<evidence type="ECO:0000313" key="2">
    <source>
        <dbReference type="EMBL" id="KAJ7227066.1"/>
    </source>
</evidence>
<organism evidence="2 3">
    <name type="scientific">Mycena pura</name>
    <dbReference type="NCBI Taxonomy" id="153505"/>
    <lineage>
        <taxon>Eukaryota</taxon>
        <taxon>Fungi</taxon>
        <taxon>Dikarya</taxon>
        <taxon>Basidiomycota</taxon>
        <taxon>Agaricomycotina</taxon>
        <taxon>Agaricomycetes</taxon>
        <taxon>Agaricomycetidae</taxon>
        <taxon>Agaricales</taxon>
        <taxon>Marasmiineae</taxon>
        <taxon>Mycenaceae</taxon>
        <taxon>Mycena</taxon>
    </lineage>
</organism>
<protein>
    <submittedName>
        <fullName evidence="2">Uncharacterized protein</fullName>
    </submittedName>
</protein>
<proteinExistence type="predicted"/>
<feature type="compositionally biased region" description="Basic residues" evidence="1">
    <location>
        <begin position="210"/>
        <end position="220"/>
    </location>
</feature>
<evidence type="ECO:0000256" key="1">
    <source>
        <dbReference type="SAM" id="MobiDB-lite"/>
    </source>
</evidence>
<gene>
    <name evidence="2" type="ORF">GGX14DRAFT_418006</name>
</gene>
<sequence>MISKFSNPHFVPRSIQRVTRSDLLDISEPYADDLQRQNELNELIQSTLNTDTSSIHGRAVTADGDETAQTSVLFRLLSAARTVSLVPRPPSPSRTREPECEDSAAAAKTRRRFAKAAAVDASWVMQQSALLPPPFRVGRVMHVDARPELHGAKPPMMLVRRLQSPRKTRPPVPRSQLQRSAYVPAPPAPSLVASASIPTVDISAGSGLPHKARQRRRRKKEERVRPQATFWRAPVGCGGKSLGYAMGY</sequence>